<feature type="compositionally biased region" description="Basic and acidic residues" evidence="1">
    <location>
        <begin position="25"/>
        <end position="35"/>
    </location>
</feature>
<comment type="caution">
    <text evidence="3">The sequence shown here is derived from an EMBL/GenBank/DDBJ whole genome shotgun (WGS) entry which is preliminary data.</text>
</comment>
<name>A0ABS5VLI6_9MICO</name>
<feature type="transmembrane region" description="Helical" evidence="2">
    <location>
        <begin position="86"/>
        <end position="107"/>
    </location>
</feature>
<protein>
    <submittedName>
        <fullName evidence="3">Uncharacterized protein</fullName>
    </submittedName>
</protein>
<keyword evidence="2" id="KW-0812">Transmembrane</keyword>
<proteinExistence type="predicted"/>
<evidence type="ECO:0000256" key="2">
    <source>
        <dbReference type="SAM" id="Phobius"/>
    </source>
</evidence>
<evidence type="ECO:0000313" key="4">
    <source>
        <dbReference type="Proteomes" id="UP001519641"/>
    </source>
</evidence>
<keyword evidence="2" id="KW-1133">Transmembrane helix</keyword>
<dbReference type="Proteomes" id="UP001519641">
    <property type="component" value="Unassembled WGS sequence"/>
</dbReference>
<dbReference type="EMBL" id="JAHEWS010000023">
    <property type="protein sequence ID" value="MBT1588902.1"/>
    <property type="molecule type" value="Genomic_DNA"/>
</dbReference>
<sequence length="158" mass="17484">MSGEQGASFRVDELREGRGSSPSDEVERAFRTAEAATDKERIASMDGWLGRSQRKQNVNLPSVDVELAKATVKLRARDLDVRLKRFLAFFAVIAVSVQLSVADVYFVRLIVVGQAPSDTVLVAWLSSTVVEVIGIVAIVARNLFPDRTRRPAVKRKRS</sequence>
<keyword evidence="4" id="KW-1185">Reference proteome</keyword>
<reference evidence="3 4" key="1">
    <citation type="submission" date="2021-05" db="EMBL/GenBank/DDBJ databases">
        <title>Whole genome sequence of Curtobacterium flaccumfaciens pv. flaccumfaciens strain CFBP 8819.</title>
        <authorList>
            <person name="Osdaghi E."/>
            <person name="Taghouti G."/>
            <person name="Portier P."/>
            <person name="Fazliarab A."/>
            <person name="Taghavi S.M."/>
            <person name="Briand M."/>
            <person name="Le-Saux M."/>
            <person name="Jacques M.-A."/>
        </authorList>
    </citation>
    <scope>NUCLEOTIDE SEQUENCE [LARGE SCALE GENOMIC DNA]</scope>
    <source>
        <strain evidence="3 4">CFBP 8819</strain>
    </source>
</reference>
<accession>A0ABS5VLI6</accession>
<feature type="region of interest" description="Disordered" evidence="1">
    <location>
        <begin position="1"/>
        <end position="35"/>
    </location>
</feature>
<keyword evidence="2" id="KW-0472">Membrane</keyword>
<feature type="transmembrane region" description="Helical" evidence="2">
    <location>
        <begin position="119"/>
        <end position="140"/>
    </location>
</feature>
<evidence type="ECO:0000256" key="1">
    <source>
        <dbReference type="SAM" id="MobiDB-lite"/>
    </source>
</evidence>
<dbReference type="RefSeq" id="WP_214545216.1">
    <property type="nucleotide sequence ID" value="NZ_JAHEWS010000023.1"/>
</dbReference>
<gene>
    <name evidence="3" type="ORF">KK097_13875</name>
</gene>
<organism evidence="3 4">
    <name type="scientific">Curtobacterium aurantiacum</name>
    <dbReference type="NCBI Taxonomy" id="3236919"/>
    <lineage>
        <taxon>Bacteria</taxon>
        <taxon>Bacillati</taxon>
        <taxon>Actinomycetota</taxon>
        <taxon>Actinomycetes</taxon>
        <taxon>Micrococcales</taxon>
        <taxon>Microbacteriaceae</taxon>
        <taxon>Curtobacterium</taxon>
    </lineage>
</organism>
<evidence type="ECO:0000313" key="3">
    <source>
        <dbReference type="EMBL" id="MBT1588902.1"/>
    </source>
</evidence>